<dbReference type="OrthoDB" id="5365311at2"/>
<evidence type="ECO:0000313" key="3">
    <source>
        <dbReference type="Proteomes" id="UP000067626"/>
    </source>
</evidence>
<dbReference type="EMBL" id="CP012159">
    <property type="protein sequence ID" value="AKT39025.1"/>
    <property type="molecule type" value="Genomic_DNA"/>
</dbReference>
<dbReference type="STRING" id="52.CMC5_031710"/>
<dbReference type="PANTHER" id="PTHR42964:SF1">
    <property type="entry name" value="POLYKETIDE BIOSYNTHESIS ENOYL-COA HYDRATASE PKSH-RELATED"/>
    <property type="match status" value="1"/>
</dbReference>
<reference evidence="2 3" key="1">
    <citation type="submission" date="2015-07" db="EMBL/GenBank/DDBJ databases">
        <title>Genome analysis of myxobacterium Chondromyces crocatus Cm c5 reveals a high potential for natural compound synthesis and the genetic basis for the loss of fruiting body formation.</title>
        <authorList>
            <person name="Zaburannyi N."/>
            <person name="Bunk B."/>
            <person name="Maier J."/>
            <person name="Overmann J."/>
            <person name="Mueller R."/>
        </authorList>
    </citation>
    <scope>NUCLEOTIDE SEQUENCE [LARGE SCALE GENOMIC DNA]</scope>
    <source>
        <strain evidence="2 3">Cm c5</strain>
    </source>
</reference>
<accession>A0A0K1EDS3</accession>
<organism evidence="2 3">
    <name type="scientific">Chondromyces crocatus</name>
    <dbReference type="NCBI Taxonomy" id="52"/>
    <lineage>
        <taxon>Bacteria</taxon>
        <taxon>Pseudomonadati</taxon>
        <taxon>Myxococcota</taxon>
        <taxon>Polyangia</taxon>
        <taxon>Polyangiales</taxon>
        <taxon>Polyangiaceae</taxon>
        <taxon>Chondromyces</taxon>
    </lineage>
</organism>
<name>A0A0K1EDS3_CHOCO</name>
<keyword evidence="3" id="KW-1185">Reference proteome</keyword>
<evidence type="ECO:0000313" key="2">
    <source>
        <dbReference type="EMBL" id="AKT39025.1"/>
    </source>
</evidence>
<gene>
    <name evidence="2" type="primary">paaG</name>
    <name evidence="2" type="ORF">CMC5_031710</name>
</gene>
<evidence type="ECO:0000256" key="1">
    <source>
        <dbReference type="ARBA" id="ARBA00005254"/>
    </source>
</evidence>
<dbReference type="CDD" id="cd06558">
    <property type="entry name" value="crotonase-like"/>
    <property type="match status" value="1"/>
</dbReference>
<dbReference type="RefSeq" id="WP_050431178.1">
    <property type="nucleotide sequence ID" value="NZ_CP012159.1"/>
</dbReference>
<dbReference type="GO" id="GO:0003824">
    <property type="term" value="F:catalytic activity"/>
    <property type="evidence" value="ECO:0007669"/>
    <property type="project" value="UniProtKB-ARBA"/>
</dbReference>
<sequence length="263" mass="27944">MSEARTFHRIQCTSSGGILTVVLNNPARKNAIGPTMVNELLYALDDGMHDPEVRCFVLTGAGDAFCAGGDFSDMTSGTGGGDALPVHGDYADLLLAFAASTKPIIARVNGHALGGGLGLVAASHFAVGVAGAKLGTPEVHVGLFPMMIMAVLQRNVPRRKLLEMMLLGRRFDVYEAVELGLLNQAVEIEQLDPAVDAITAELTAKSPIALRMGLEAYAQQDDLSLEAALPLLRERLAACLSTDDAREGLMAFLEKRSPRWTGK</sequence>
<dbReference type="InterPro" id="IPR029045">
    <property type="entry name" value="ClpP/crotonase-like_dom_sf"/>
</dbReference>
<dbReference type="Proteomes" id="UP000067626">
    <property type="component" value="Chromosome"/>
</dbReference>
<dbReference type="AlphaFoldDB" id="A0A0K1EDS3"/>
<dbReference type="InterPro" id="IPR051683">
    <property type="entry name" value="Enoyl-CoA_Hydratase/Isomerase"/>
</dbReference>
<dbReference type="Pfam" id="PF00378">
    <property type="entry name" value="ECH_1"/>
    <property type="match status" value="1"/>
</dbReference>
<dbReference type="PANTHER" id="PTHR42964">
    <property type="entry name" value="ENOYL-COA HYDRATASE"/>
    <property type="match status" value="1"/>
</dbReference>
<proteinExistence type="inferred from homology"/>
<dbReference type="KEGG" id="ccro:CMC5_031710"/>
<protein>
    <submittedName>
        <fullName evidence="2">Enoyl-CoA hydratase</fullName>
    </submittedName>
</protein>
<comment type="similarity">
    <text evidence="1">Belongs to the enoyl-CoA hydratase/isomerase family.</text>
</comment>
<dbReference type="Gene3D" id="3.90.226.10">
    <property type="entry name" value="2-enoyl-CoA Hydratase, Chain A, domain 1"/>
    <property type="match status" value="1"/>
</dbReference>
<dbReference type="SUPFAM" id="SSF52096">
    <property type="entry name" value="ClpP/crotonase"/>
    <property type="match status" value="1"/>
</dbReference>
<dbReference type="InterPro" id="IPR001753">
    <property type="entry name" value="Enoyl-CoA_hydra/iso"/>
</dbReference>